<evidence type="ECO:0000313" key="6">
    <source>
        <dbReference type="EMBL" id="CDQ82867.1"/>
    </source>
</evidence>
<evidence type="ECO:0000256" key="1">
    <source>
        <dbReference type="ARBA" id="ARBA00004167"/>
    </source>
</evidence>
<reference evidence="6" key="2">
    <citation type="submission" date="2014-03" db="EMBL/GenBank/DDBJ databases">
        <authorList>
            <person name="Genoscope - CEA"/>
        </authorList>
    </citation>
    <scope>NUCLEOTIDE SEQUENCE</scope>
</reference>
<dbReference type="GO" id="GO:0016020">
    <property type="term" value="C:membrane"/>
    <property type="evidence" value="ECO:0007669"/>
    <property type="project" value="UniProtKB-SubCell"/>
</dbReference>
<dbReference type="GeneTree" id="ENSGT00390000010523"/>
<dbReference type="STRING" id="8022.A0A060XUA6"/>
<keyword evidence="9" id="KW-1185">Reference proteome</keyword>
<dbReference type="Proteomes" id="UP000193380">
    <property type="component" value="Unassembled WGS sequence"/>
</dbReference>
<gene>
    <name evidence="7" type="primary">LOC110486232</name>
    <name evidence="6" type="ORF">GSONMT00023040001</name>
</gene>
<protein>
    <recommendedName>
        <fullName evidence="10">Reprimo-like protein</fullName>
    </recommendedName>
</protein>
<dbReference type="EMBL" id="FR906063">
    <property type="protein sequence ID" value="CDQ82867.1"/>
    <property type="molecule type" value="Genomic_DNA"/>
</dbReference>
<dbReference type="KEGG" id="omy:110486232"/>
<keyword evidence="3 5" id="KW-1133">Transmembrane helix</keyword>
<evidence type="ECO:0000313" key="9">
    <source>
        <dbReference type="Proteomes" id="UP000694395"/>
    </source>
</evidence>
<sequence length="109" mass="11724">MNSSFFDQAQGVLFNRSQVLAGTLANCCNATDVATSDGGSLALPPDERKLFISRVVQIAVLCVLSLTVMFGIFCLGCNLMIKSESMINFMVKDRRPSKDVEAPGMIGLS</sequence>
<reference evidence="6" key="1">
    <citation type="journal article" date="2014" name="Nat. Commun.">
        <title>The rainbow trout genome provides novel insights into evolution after whole-genome duplication in vertebrates.</title>
        <authorList>
            <person name="Berthelot C."/>
            <person name="Brunet F."/>
            <person name="Chalopin D."/>
            <person name="Juanchich A."/>
            <person name="Bernard M."/>
            <person name="Noel B."/>
            <person name="Bento P."/>
            <person name="Da Silva C."/>
            <person name="Labadie K."/>
            <person name="Alberti A."/>
            <person name="Aury J.M."/>
            <person name="Louis A."/>
            <person name="Dehais P."/>
            <person name="Bardou P."/>
            <person name="Montfort J."/>
            <person name="Klopp C."/>
            <person name="Cabau C."/>
            <person name="Gaspin C."/>
            <person name="Thorgaard G.H."/>
            <person name="Boussaha M."/>
            <person name="Quillet E."/>
            <person name="Guyomard R."/>
            <person name="Galiana D."/>
            <person name="Bobe J."/>
            <person name="Volff J.N."/>
            <person name="Genet C."/>
            <person name="Wincker P."/>
            <person name="Jaillon O."/>
            <person name="Roest Crollius H."/>
            <person name="Guiguen Y."/>
        </authorList>
    </citation>
    <scope>NUCLEOTIDE SEQUENCE [LARGE SCALE GENOMIC DNA]</scope>
</reference>
<dbReference type="Ensembl" id="ENSOMYT00000043775.2">
    <property type="protein sequence ID" value="ENSOMYP00000040097.1"/>
    <property type="gene ID" value="ENSOMYG00000018583.2"/>
</dbReference>
<dbReference type="PaxDb" id="8022-A0A060XUA6"/>
<evidence type="ECO:0000313" key="7">
    <source>
        <dbReference type="Ensembl" id="ENSOMYP00000040097.1"/>
    </source>
</evidence>
<dbReference type="InterPro" id="IPR043383">
    <property type="entry name" value="Reprimo_fam"/>
</dbReference>
<comment type="subcellular location">
    <subcellularLocation>
        <location evidence="1">Membrane</location>
        <topology evidence="1">Single-pass membrane protein</topology>
    </subcellularLocation>
</comment>
<dbReference type="PANTHER" id="PTHR28649">
    <property type="entry name" value="PROTEIN REPRIMO-RELATED"/>
    <property type="match status" value="1"/>
</dbReference>
<accession>A0A060XUA6</accession>
<name>A0A060XUA6_ONCMY</name>
<dbReference type="OrthoDB" id="9828700at2759"/>
<reference evidence="7 9" key="3">
    <citation type="submission" date="2020-07" db="EMBL/GenBank/DDBJ databases">
        <title>A long reads based de novo assembly of the rainbow trout Arlee double haploid line genome.</title>
        <authorList>
            <person name="Gao G."/>
            <person name="Palti Y."/>
        </authorList>
    </citation>
    <scope>NUCLEOTIDE SEQUENCE [LARGE SCALE GENOMIC DNA]</scope>
</reference>
<dbReference type="PANTHER" id="PTHR28649:SF3">
    <property type="entry name" value="REPRIMO-LIKE PROTEIN"/>
    <property type="match status" value="1"/>
</dbReference>
<evidence type="ECO:0000256" key="2">
    <source>
        <dbReference type="ARBA" id="ARBA00022692"/>
    </source>
</evidence>
<evidence type="ECO:0000256" key="5">
    <source>
        <dbReference type="SAM" id="Phobius"/>
    </source>
</evidence>
<dbReference type="GeneID" id="110486232"/>
<proteinExistence type="predicted"/>
<dbReference type="Proteomes" id="UP000694395">
    <property type="component" value="Chromosome 13"/>
</dbReference>
<evidence type="ECO:0000256" key="3">
    <source>
        <dbReference type="ARBA" id="ARBA00022989"/>
    </source>
</evidence>
<reference evidence="7" key="4">
    <citation type="submission" date="2025-05" db="UniProtKB">
        <authorList>
            <consortium name="Ensembl"/>
        </authorList>
    </citation>
    <scope>IDENTIFICATION</scope>
</reference>
<keyword evidence="2 5" id="KW-0812">Transmembrane</keyword>
<feature type="transmembrane region" description="Helical" evidence="5">
    <location>
        <begin position="55"/>
        <end position="81"/>
    </location>
</feature>
<evidence type="ECO:0000256" key="4">
    <source>
        <dbReference type="ARBA" id="ARBA00023136"/>
    </source>
</evidence>
<keyword evidence="4 5" id="KW-0472">Membrane</keyword>
<evidence type="ECO:0008006" key="10">
    <source>
        <dbReference type="Google" id="ProtNLM"/>
    </source>
</evidence>
<organism evidence="6 8">
    <name type="scientific">Oncorhynchus mykiss</name>
    <name type="common">Rainbow trout</name>
    <name type="synonym">Salmo gairdneri</name>
    <dbReference type="NCBI Taxonomy" id="8022"/>
    <lineage>
        <taxon>Eukaryota</taxon>
        <taxon>Metazoa</taxon>
        <taxon>Chordata</taxon>
        <taxon>Craniata</taxon>
        <taxon>Vertebrata</taxon>
        <taxon>Euteleostomi</taxon>
        <taxon>Actinopterygii</taxon>
        <taxon>Neopterygii</taxon>
        <taxon>Teleostei</taxon>
        <taxon>Protacanthopterygii</taxon>
        <taxon>Salmoniformes</taxon>
        <taxon>Salmonidae</taxon>
        <taxon>Salmoninae</taxon>
        <taxon>Oncorhynchus</taxon>
    </lineage>
</organism>
<dbReference type="AlphaFoldDB" id="A0A060XUA6"/>
<evidence type="ECO:0000313" key="8">
    <source>
        <dbReference type="Proteomes" id="UP000193380"/>
    </source>
</evidence>
<dbReference type="RefSeq" id="XP_021413351.1">
    <property type="nucleotide sequence ID" value="XM_021557676.2"/>
</dbReference>